<feature type="transmembrane region" description="Helical" evidence="1">
    <location>
        <begin position="29"/>
        <end position="52"/>
    </location>
</feature>
<keyword evidence="1" id="KW-1133">Transmembrane helix</keyword>
<proteinExistence type="predicted"/>
<organism evidence="2 3">
    <name type="scientific">Rhynchophorus ferrugineus</name>
    <name type="common">Red palm weevil</name>
    <name type="synonym">Curculio ferrugineus</name>
    <dbReference type="NCBI Taxonomy" id="354439"/>
    <lineage>
        <taxon>Eukaryota</taxon>
        <taxon>Metazoa</taxon>
        <taxon>Ecdysozoa</taxon>
        <taxon>Arthropoda</taxon>
        <taxon>Hexapoda</taxon>
        <taxon>Insecta</taxon>
        <taxon>Pterygota</taxon>
        <taxon>Neoptera</taxon>
        <taxon>Endopterygota</taxon>
        <taxon>Coleoptera</taxon>
        <taxon>Polyphaga</taxon>
        <taxon>Cucujiformia</taxon>
        <taxon>Curculionidae</taxon>
        <taxon>Dryophthorinae</taxon>
        <taxon>Rhynchophorus</taxon>
    </lineage>
</organism>
<evidence type="ECO:0000313" key="2">
    <source>
        <dbReference type="EMBL" id="KAF7262822.1"/>
    </source>
</evidence>
<dbReference type="AlphaFoldDB" id="A0A834HLS1"/>
<evidence type="ECO:0000256" key="1">
    <source>
        <dbReference type="SAM" id="Phobius"/>
    </source>
</evidence>
<evidence type="ECO:0000313" key="3">
    <source>
        <dbReference type="Proteomes" id="UP000625711"/>
    </source>
</evidence>
<dbReference type="EMBL" id="JAACXV010023811">
    <property type="protein sequence ID" value="KAF7262822.1"/>
    <property type="molecule type" value="Genomic_DNA"/>
</dbReference>
<dbReference type="OrthoDB" id="10040454at2759"/>
<accession>A0A834HLS1</accession>
<gene>
    <name evidence="2" type="ORF">GWI33_004010</name>
</gene>
<sequence length="94" mass="10781">MEKYTPQELAEVGKVHGQLRDPLMDNYDAWAYVPTSVFVFFFDFAGNLKIFASSINKLLCSRYFVLEARLSQPWRPVRSVGFGSVNEPETSLEQ</sequence>
<keyword evidence="3" id="KW-1185">Reference proteome</keyword>
<keyword evidence="1" id="KW-0472">Membrane</keyword>
<name>A0A834HLS1_RHYFE</name>
<dbReference type="Proteomes" id="UP000625711">
    <property type="component" value="Unassembled WGS sequence"/>
</dbReference>
<comment type="caution">
    <text evidence="2">The sequence shown here is derived from an EMBL/GenBank/DDBJ whole genome shotgun (WGS) entry which is preliminary data.</text>
</comment>
<protein>
    <submittedName>
        <fullName evidence="2">Uncharacterized protein</fullName>
    </submittedName>
</protein>
<reference evidence="2" key="1">
    <citation type="submission" date="2020-08" db="EMBL/GenBank/DDBJ databases">
        <title>Genome sequencing and assembly of the red palm weevil Rhynchophorus ferrugineus.</title>
        <authorList>
            <person name="Dias G.B."/>
            <person name="Bergman C.M."/>
            <person name="Manee M."/>
        </authorList>
    </citation>
    <scope>NUCLEOTIDE SEQUENCE</scope>
    <source>
        <strain evidence="2">AA-2017</strain>
        <tissue evidence="2">Whole larva</tissue>
    </source>
</reference>
<keyword evidence="1" id="KW-0812">Transmembrane</keyword>